<dbReference type="SUPFAM" id="SSF53448">
    <property type="entry name" value="Nucleotide-diphospho-sugar transferases"/>
    <property type="match status" value="1"/>
</dbReference>
<dbReference type="EC" id="2.7.7.13" evidence="2"/>
<name>A0A1P8WC80_9PLAN</name>
<dbReference type="Gene3D" id="3.90.550.10">
    <property type="entry name" value="Spore Coat Polysaccharide Biosynthesis Protein SpsA, Chain A"/>
    <property type="match status" value="1"/>
</dbReference>
<dbReference type="GO" id="GO:0009298">
    <property type="term" value="P:GDP-mannose biosynthetic process"/>
    <property type="evidence" value="ECO:0007669"/>
    <property type="project" value="TreeGrafter"/>
</dbReference>
<proteinExistence type="inferred from homology"/>
<evidence type="ECO:0000313" key="11">
    <source>
        <dbReference type="Proteomes" id="UP000187735"/>
    </source>
</evidence>
<gene>
    <name evidence="10" type="primary">algA</name>
    <name evidence="10" type="ORF">Fuma_01261</name>
</gene>
<dbReference type="Pfam" id="PF00483">
    <property type="entry name" value="NTP_transferase"/>
    <property type="match status" value="1"/>
</dbReference>
<dbReference type="GO" id="GO:0004475">
    <property type="term" value="F:mannose-1-phosphate guanylyltransferase (GTP) activity"/>
    <property type="evidence" value="ECO:0007669"/>
    <property type="project" value="UniProtKB-EC"/>
</dbReference>
<keyword evidence="6" id="KW-0342">GTP-binding</keyword>
<dbReference type="Proteomes" id="UP000187735">
    <property type="component" value="Chromosome"/>
</dbReference>
<dbReference type="PANTHER" id="PTHR46390:SF1">
    <property type="entry name" value="MANNOSE-1-PHOSPHATE GUANYLYLTRANSFERASE"/>
    <property type="match status" value="1"/>
</dbReference>
<dbReference type="SUPFAM" id="SSF159283">
    <property type="entry name" value="Guanosine diphospho-D-mannose pyrophosphorylase/mannose-6-phosphate isomerase linker domain"/>
    <property type="match status" value="1"/>
</dbReference>
<evidence type="ECO:0000256" key="7">
    <source>
        <dbReference type="ARBA" id="ARBA00047343"/>
    </source>
</evidence>
<dbReference type="InterPro" id="IPR049577">
    <property type="entry name" value="GMPP_N"/>
</dbReference>
<evidence type="ECO:0000256" key="3">
    <source>
        <dbReference type="ARBA" id="ARBA00022679"/>
    </source>
</evidence>
<sequence>MLHAVIMAGGSGTRFWPQSRQKLPKQLLRLAGDRTMIQQTLDRCGDLIQPAQSWIVTNAVQAEQTREQLPELPADNVLIEPAARNTAPCVGLAAIHALKRDPGAIMFVMPADHVIGPNEVFQAAAKKAVAVVEADPSRLVLFGITPDFPATGYGYIERAAPLDGVDGAFEVQAFREKPELAVAEQYLKSGSFYWNCGIFCWKAATILEQLKQNEPDTWDRLQTLMQAIDTENYDSVLADQFPQMNSISIDYAVLEQAKGVAVIEAPFSWDDVGSWLAVPRLSGSDENGNTTDGKHTGVDTKNCIVRSTDDHLVATLGVEDLIIVHTPDATLVARRDDSERIKELLERLKQQGDDSYL</sequence>
<dbReference type="PANTHER" id="PTHR46390">
    <property type="entry name" value="MANNOSE-1-PHOSPHATE GUANYLYLTRANSFERASE"/>
    <property type="match status" value="1"/>
</dbReference>
<keyword evidence="5" id="KW-0547">Nucleotide-binding</keyword>
<keyword evidence="11" id="KW-1185">Reference proteome</keyword>
<dbReference type="KEGG" id="fmr:Fuma_01261"/>
<protein>
    <recommendedName>
        <fullName evidence="2">mannose-1-phosphate guanylyltransferase</fullName>
        <ecNumber evidence="2">2.7.7.13</ecNumber>
    </recommendedName>
</protein>
<comment type="catalytic activity">
    <reaction evidence="7">
        <text>alpha-D-mannose 1-phosphate + GTP + H(+) = GDP-alpha-D-mannose + diphosphate</text>
        <dbReference type="Rhea" id="RHEA:15229"/>
        <dbReference type="ChEBI" id="CHEBI:15378"/>
        <dbReference type="ChEBI" id="CHEBI:33019"/>
        <dbReference type="ChEBI" id="CHEBI:37565"/>
        <dbReference type="ChEBI" id="CHEBI:57527"/>
        <dbReference type="ChEBI" id="CHEBI:58409"/>
        <dbReference type="EC" id="2.7.7.13"/>
    </reaction>
</comment>
<dbReference type="InterPro" id="IPR051161">
    <property type="entry name" value="Mannose-6P_isomerase_type2"/>
</dbReference>
<dbReference type="InterPro" id="IPR005835">
    <property type="entry name" value="NTP_transferase_dom"/>
</dbReference>
<dbReference type="OrthoDB" id="9806359at2"/>
<dbReference type="CDD" id="cd02509">
    <property type="entry name" value="GDP-M1P_Guanylyltransferase"/>
    <property type="match status" value="1"/>
</dbReference>
<evidence type="ECO:0000256" key="5">
    <source>
        <dbReference type="ARBA" id="ARBA00022741"/>
    </source>
</evidence>
<dbReference type="FunFam" id="3.90.550.10:FF:000046">
    <property type="entry name" value="Mannose-1-phosphate guanylyltransferase (GDP)"/>
    <property type="match status" value="1"/>
</dbReference>
<dbReference type="InterPro" id="IPR029044">
    <property type="entry name" value="Nucleotide-diphossugar_trans"/>
</dbReference>
<evidence type="ECO:0000256" key="2">
    <source>
        <dbReference type="ARBA" id="ARBA00012387"/>
    </source>
</evidence>
<dbReference type="Pfam" id="PF22640">
    <property type="entry name" value="ManC_GMP_beta-helix"/>
    <property type="match status" value="1"/>
</dbReference>
<organism evidence="10 11">
    <name type="scientific">Fuerstiella marisgermanici</name>
    <dbReference type="NCBI Taxonomy" id="1891926"/>
    <lineage>
        <taxon>Bacteria</taxon>
        <taxon>Pseudomonadati</taxon>
        <taxon>Planctomycetota</taxon>
        <taxon>Planctomycetia</taxon>
        <taxon>Planctomycetales</taxon>
        <taxon>Planctomycetaceae</taxon>
        <taxon>Fuerstiella</taxon>
    </lineage>
</organism>
<keyword evidence="4" id="KW-0548">Nucleotidyltransferase</keyword>
<dbReference type="STRING" id="1891926.Fuma_01261"/>
<dbReference type="AlphaFoldDB" id="A0A1P8WC80"/>
<reference evidence="10 11" key="1">
    <citation type="journal article" date="2016" name="Front. Microbiol.">
        <title>Fuerstia marisgermanicae gen. nov., sp. nov., an Unusual Member of the Phylum Planctomycetes from the German Wadden Sea.</title>
        <authorList>
            <person name="Kohn T."/>
            <person name="Heuer A."/>
            <person name="Jogler M."/>
            <person name="Vollmers J."/>
            <person name="Boedeker C."/>
            <person name="Bunk B."/>
            <person name="Rast P."/>
            <person name="Borchert D."/>
            <person name="Glockner I."/>
            <person name="Freese H.M."/>
            <person name="Klenk H.P."/>
            <person name="Overmann J."/>
            <person name="Kaster A.K."/>
            <person name="Rohde M."/>
            <person name="Wiegand S."/>
            <person name="Jogler C."/>
        </authorList>
    </citation>
    <scope>NUCLEOTIDE SEQUENCE [LARGE SCALE GENOMIC DNA]</scope>
    <source>
        <strain evidence="10 11">NH11</strain>
    </source>
</reference>
<evidence type="ECO:0000256" key="4">
    <source>
        <dbReference type="ARBA" id="ARBA00022695"/>
    </source>
</evidence>
<evidence type="ECO:0000256" key="6">
    <source>
        <dbReference type="ARBA" id="ARBA00023134"/>
    </source>
</evidence>
<dbReference type="RefSeq" id="WP_077023394.1">
    <property type="nucleotide sequence ID" value="NZ_CP017641.1"/>
</dbReference>
<evidence type="ECO:0000259" key="9">
    <source>
        <dbReference type="Pfam" id="PF22640"/>
    </source>
</evidence>
<feature type="domain" description="MannoseP isomerase/GMP-like beta-helix" evidence="9">
    <location>
        <begin position="293"/>
        <end position="348"/>
    </location>
</feature>
<dbReference type="EMBL" id="CP017641">
    <property type="protein sequence ID" value="APZ91670.1"/>
    <property type="molecule type" value="Genomic_DNA"/>
</dbReference>
<dbReference type="InterPro" id="IPR054566">
    <property type="entry name" value="ManC/GMP-like_b-helix"/>
</dbReference>
<dbReference type="GO" id="GO:0005525">
    <property type="term" value="F:GTP binding"/>
    <property type="evidence" value="ECO:0007669"/>
    <property type="project" value="UniProtKB-KW"/>
</dbReference>
<keyword evidence="3" id="KW-0808">Transferase</keyword>
<comment type="similarity">
    <text evidence="1">Belongs to the mannose-6-phosphate isomerase type 2 family.</text>
</comment>
<evidence type="ECO:0000256" key="1">
    <source>
        <dbReference type="ARBA" id="ARBA00006115"/>
    </source>
</evidence>
<evidence type="ECO:0000313" key="10">
    <source>
        <dbReference type="EMBL" id="APZ91670.1"/>
    </source>
</evidence>
<evidence type="ECO:0000259" key="8">
    <source>
        <dbReference type="Pfam" id="PF00483"/>
    </source>
</evidence>
<feature type="domain" description="Nucleotidyl transferase" evidence="8">
    <location>
        <begin position="4"/>
        <end position="277"/>
    </location>
</feature>
<accession>A0A1P8WC80</accession>